<comment type="caution">
    <text evidence="1">The sequence shown here is derived from an EMBL/GenBank/DDBJ whole genome shotgun (WGS) entry which is preliminary data.</text>
</comment>
<protein>
    <submittedName>
        <fullName evidence="1">Uncharacterized protein</fullName>
    </submittedName>
</protein>
<reference evidence="1" key="1">
    <citation type="submission" date="2023-08" db="EMBL/GenBank/DDBJ databases">
        <authorList>
            <person name="Chen Y."/>
            <person name="Shah S."/>
            <person name="Dougan E. K."/>
            <person name="Thang M."/>
            <person name="Chan C."/>
        </authorList>
    </citation>
    <scope>NUCLEOTIDE SEQUENCE</scope>
</reference>
<feature type="non-terminal residue" evidence="1">
    <location>
        <position position="1"/>
    </location>
</feature>
<dbReference type="EMBL" id="CAUJNA010003505">
    <property type="protein sequence ID" value="CAJ1403712.1"/>
    <property type="molecule type" value="Genomic_DNA"/>
</dbReference>
<evidence type="ECO:0000313" key="1">
    <source>
        <dbReference type="EMBL" id="CAJ1403712.1"/>
    </source>
</evidence>
<sequence>RLQANLNCIRRGHAHPVPARGRQQRSLEWGLVLPDLEWQHREDRQLRPRDPYLPELH</sequence>
<proteinExistence type="predicted"/>
<keyword evidence="2" id="KW-1185">Reference proteome</keyword>
<dbReference type="AlphaFoldDB" id="A0AA36JCJ0"/>
<organism evidence="1 2">
    <name type="scientific">Effrenium voratum</name>
    <dbReference type="NCBI Taxonomy" id="2562239"/>
    <lineage>
        <taxon>Eukaryota</taxon>
        <taxon>Sar</taxon>
        <taxon>Alveolata</taxon>
        <taxon>Dinophyceae</taxon>
        <taxon>Suessiales</taxon>
        <taxon>Symbiodiniaceae</taxon>
        <taxon>Effrenium</taxon>
    </lineage>
</organism>
<gene>
    <name evidence="1" type="ORF">EVOR1521_LOCUS26318</name>
</gene>
<accession>A0AA36JCJ0</accession>
<name>A0AA36JCJ0_9DINO</name>
<feature type="non-terminal residue" evidence="1">
    <location>
        <position position="57"/>
    </location>
</feature>
<dbReference type="Proteomes" id="UP001178507">
    <property type="component" value="Unassembled WGS sequence"/>
</dbReference>
<evidence type="ECO:0000313" key="2">
    <source>
        <dbReference type="Proteomes" id="UP001178507"/>
    </source>
</evidence>